<feature type="transmembrane region" description="Helical" evidence="1">
    <location>
        <begin position="146"/>
        <end position="163"/>
    </location>
</feature>
<organism evidence="3 4">
    <name type="scientific">Candidatus Staskawiczbacteria bacterium RIFCSPHIGHO2_02_FULL_33_16</name>
    <dbReference type="NCBI Taxonomy" id="1802204"/>
    <lineage>
        <taxon>Bacteria</taxon>
        <taxon>Candidatus Staskawicziibacteriota</taxon>
    </lineage>
</organism>
<keyword evidence="1" id="KW-1133">Transmembrane helix</keyword>
<proteinExistence type="predicted"/>
<evidence type="ECO:0000256" key="1">
    <source>
        <dbReference type="SAM" id="Phobius"/>
    </source>
</evidence>
<protein>
    <recommendedName>
        <fullName evidence="2">Sphingomyelin synthase-like domain-containing protein</fullName>
    </recommendedName>
</protein>
<dbReference type="Proteomes" id="UP000179183">
    <property type="component" value="Unassembled WGS sequence"/>
</dbReference>
<feature type="transmembrane region" description="Helical" evidence="1">
    <location>
        <begin position="21"/>
        <end position="43"/>
    </location>
</feature>
<accession>A0A1G2HTW9</accession>
<reference evidence="3 4" key="1">
    <citation type="journal article" date="2016" name="Nat. Commun.">
        <title>Thousands of microbial genomes shed light on interconnected biogeochemical processes in an aquifer system.</title>
        <authorList>
            <person name="Anantharaman K."/>
            <person name="Brown C.T."/>
            <person name="Hug L.A."/>
            <person name="Sharon I."/>
            <person name="Castelle C.J."/>
            <person name="Probst A.J."/>
            <person name="Thomas B.C."/>
            <person name="Singh A."/>
            <person name="Wilkins M.J."/>
            <person name="Karaoz U."/>
            <person name="Brodie E.L."/>
            <person name="Williams K.H."/>
            <person name="Hubbard S.S."/>
            <person name="Banfield J.F."/>
        </authorList>
    </citation>
    <scope>NUCLEOTIDE SEQUENCE [LARGE SCALE GENOMIC DNA]</scope>
</reference>
<dbReference type="SUPFAM" id="SSF48317">
    <property type="entry name" value="Acid phosphatase/Vanadium-dependent haloperoxidase"/>
    <property type="match status" value="1"/>
</dbReference>
<dbReference type="InterPro" id="IPR025749">
    <property type="entry name" value="Sphingomyelin_synth-like_dom"/>
</dbReference>
<feature type="transmembrane region" description="Helical" evidence="1">
    <location>
        <begin position="170"/>
        <end position="188"/>
    </location>
</feature>
<feature type="transmembrane region" description="Helical" evidence="1">
    <location>
        <begin position="93"/>
        <end position="112"/>
    </location>
</feature>
<keyword evidence="1" id="KW-0812">Transmembrane</keyword>
<keyword evidence="1" id="KW-0472">Membrane</keyword>
<dbReference type="Pfam" id="PF14360">
    <property type="entry name" value="PAP2_C"/>
    <property type="match status" value="1"/>
</dbReference>
<evidence type="ECO:0000313" key="4">
    <source>
        <dbReference type="Proteomes" id="UP000179183"/>
    </source>
</evidence>
<sequence>MLKGLLYNVYIQHKNFWVKDNFSLLLQGILIFGLALIVQRYAYDYVDNRVNGTHVGDLLLDNLPIVNLDFFIVEGAIISTLIVIFFLFTNPKYILFAIKTLALFIIVRSFFISLTHLGTNLHQITLNANSIGFSIYDFLYNSKNDFFFSGHVGASFLFALIFWKEILYRNLFIVISIIFGVSMVLAKMHYSIDIFAAPFIVYGIYEISKRLFQKDFKLIRP</sequence>
<dbReference type="AlphaFoldDB" id="A0A1G2HTW9"/>
<evidence type="ECO:0000313" key="3">
    <source>
        <dbReference type="EMBL" id="OGZ65849.1"/>
    </source>
</evidence>
<feature type="domain" description="Sphingomyelin synthase-like" evidence="2">
    <location>
        <begin position="144"/>
        <end position="205"/>
    </location>
</feature>
<gene>
    <name evidence="3" type="ORF">A3D34_03320</name>
</gene>
<comment type="caution">
    <text evidence="3">The sequence shown here is derived from an EMBL/GenBank/DDBJ whole genome shotgun (WGS) entry which is preliminary data.</text>
</comment>
<feature type="transmembrane region" description="Helical" evidence="1">
    <location>
        <begin position="63"/>
        <end position="88"/>
    </location>
</feature>
<evidence type="ECO:0000259" key="2">
    <source>
        <dbReference type="Pfam" id="PF14360"/>
    </source>
</evidence>
<dbReference type="InterPro" id="IPR036938">
    <property type="entry name" value="PAP2/HPO_sf"/>
</dbReference>
<dbReference type="EMBL" id="MHOQ01000035">
    <property type="protein sequence ID" value="OGZ65849.1"/>
    <property type="molecule type" value="Genomic_DNA"/>
</dbReference>
<name>A0A1G2HTW9_9BACT</name>